<feature type="compositionally biased region" description="Basic and acidic residues" evidence="1">
    <location>
        <begin position="24"/>
        <end position="34"/>
    </location>
</feature>
<gene>
    <name evidence="2" type="ORF">EZS28_005445</name>
</gene>
<accession>A0A5J4WVL1</accession>
<comment type="caution">
    <text evidence="2">The sequence shown here is derived from an EMBL/GenBank/DDBJ whole genome shotgun (WGS) entry which is preliminary data.</text>
</comment>
<name>A0A5J4WVL1_9EUKA</name>
<proteinExistence type="predicted"/>
<feature type="region of interest" description="Disordered" evidence="1">
    <location>
        <begin position="1"/>
        <end position="63"/>
    </location>
</feature>
<organism evidence="2 3">
    <name type="scientific">Streblomastix strix</name>
    <dbReference type="NCBI Taxonomy" id="222440"/>
    <lineage>
        <taxon>Eukaryota</taxon>
        <taxon>Metamonada</taxon>
        <taxon>Preaxostyla</taxon>
        <taxon>Oxymonadida</taxon>
        <taxon>Streblomastigidae</taxon>
        <taxon>Streblomastix</taxon>
    </lineage>
</organism>
<feature type="region of interest" description="Disordered" evidence="1">
    <location>
        <begin position="113"/>
        <end position="161"/>
    </location>
</feature>
<protein>
    <submittedName>
        <fullName evidence="2">Uncharacterized protein</fullName>
    </submittedName>
</protein>
<feature type="compositionally biased region" description="Basic residues" evidence="1">
    <location>
        <begin position="296"/>
        <end position="306"/>
    </location>
</feature>
<feature type="region of interest" description="Disordered" evidence="1">
    <location>
        <begin position="175"/>
        <end position="210"/>
    </location>
</feature>
<sequence>MEREYDSTQGNPLRTPMVIMSDNEGLRDDTRSENSRGSNGIRRISEGLGSDSGTTNRGYFSPTWRMEQGTQYADKLQQGDGSHIFRTIPLRINLQRAANQSDPHQVRQLYSSIRFSKADSRKNSSSRSEENSQAMSTAENTNSVSTYSRCIKQDNGRTKQVKYPGRLFSKERDIQSPMPRLGNNTNTGLVRNRGKQTRGQIRGNRRGRGRGRMAERIFETMEVEDLLDPPTNSEDQKSPGRLGKVQTKVNHESILQARPKMVHTLTNRPQQILYFWRELSDSEPREEDDEKEGHATTKKNRGIPHRPRVDQGRKLLIEFLVTINMTRETKQMIIEGQKYNIQKKYMQVMGVHDDWMKEKNYTTQDIMNQKILFIHTEFMTRLTRTRKTKPSSAKHHASILITIFSIIFGTVQVSANAQRGTAHSISNHQINNPRYGSTWDINQLFEHWRERQESNLLSNEELQTKLASLLMSLCFERIEEMANMDLSVSIIDDEEHTEAVCIPQNSRRREREI</sequence>
<dbReference type="Proteomes" id="UP000324800">
    <property type="component" value="Unassembled WGS sequence"/>
</dbReference>
<evidence type="ECO:0000313" key="3">
    <source>
        <dbReference type="Proteomes" id="UP000324800"/>
    </source>
</evidence>
<evidence type="ECO:0000256" key="1">
    <source>
        <dbReference type="SAM" id="MobiDB-lite"/>
    </source>
</evidence>
<reference evidence="2 3" key="1">
    <citation type="submission" date="2019-03" db="EMBL/GenBank/DDBJ databases">
        <title>Single cell metagenomics reveals metabolic interactions within the superorganism composed of flagellate Streblomastix strix and complex community of Bacteroidetes bacteria on its surface.</title>
        <authorList>
            <person name="Treitli S.C."/>
            <person name="Kolisko M."/>
            <person name="Husnik F."/>
            <person name="Keeling P."/>
            <person name="Hampl V."/>
        </authorList>
    </citation>
    <scope>NUCLEOTIDE SEQUENCE [LARGE SCALE GENOMIC DNA]</scope>
    <source>
        <strain evidence="2">ST1C</strain>
    </source>
</reference>
<dbReference type="EMBL" id="SNRW01000833">
    <property type="protein sequence ID" value="KAA6399028.1"/>
    <property type="molecule type" value="Genomic_DNA"/>
</dbReference>
<dbReference type="AlphaFoldDB" id="A0A5J4WVL1"/>
<evidence type="ECO:0000313" key="2">
    <source>
        <dbReference type="EMBL" id="KAA6399028.1"/>
    </source>
</evidence>
<feature type="compositionally biased region" description="Basic and acidic residues" evidence="1">
    <location>
        <begin position="116"/>
        <end position="130"/>
    </location>
</feature>
<feature type="compositionally biased region" description="Polar residues" evidence="1">
    <location>
        <begin position="137"/>
        <end position="148"/>
    </location>
</feature>
<feature type="region of interest" description="Disordered" evidence="1">
    <location>
        <begin position="283"/>
        <end position="307"/>
    </location>
</feature>